<dbReference type="AlphaFoldDB" id="A0A154W416"/>
<reference evidence="1 2" key="1">
    <citation type="submission" date="2015-12" db="EMBL/GenBank/DDBJ databases">
        <title>Genome sequence of Oceanibaculum pacificum MCCC 1A02656.</title>
        <authorList>
            <person name="Lu L."/>
            <person name="Lai Q."/>
            <person name="Shao Z."/>
            <person name="Qian P."/>
        </authorList>
    </citation>
    <scope>NUCLEOTIDE SEQUENCE [LARGE SCALE GENOMIC DNA]</scope>
    <source>
        <strain evidence="1 2">MCCC 1A02656</strain>
    </source>
</reference>
<keyword evidence="2" id="KW-1185">Reference proteome</keyword>
<name>A0A154W416_9PROT</name>
<organism evidence="1 2">
    <name type="scientific">Oceanibaculum pacificum</name>
    <dbReference type="NCBI Taxonomy" id="580166"/>
    <lineage>
        <taxon>Bacteria</taxon>
        <taxon>Pseudomonadati</taxon>
        <taxon>Pseudomonadota</taxon>
        <taxon>Alphaproteobacteria</taxon>
        <taxon>Rhodospirillales</taxon>
        <taxon>Oceanibaculaceae</taxon>
        <taxon>Oceanibaculum</taxon>
    </lineage>
</organism>
<accession>A0A154W416</accession>
<proteinExistence type="predicted"/>
<protein>
    <submittedName>
        <fullName evidence="1">Uncharacterized protein</fullName>
    </submittedName>
</protein>
<gene>
    <name evidence="1" type="ORF">AUP43_09075</name>
</gene>
<comment type="caution">
    <text evidence="1">The sequence shown here is derived from an EMBL/GenBank/DDBJ whole genome shotgun (WGS) entry which is preliminary data.</text>
</comment>
<sequence>MLPRVLEHFAKRSLVPERWLSRRVAAEEGERLEVEAEAMMRDSDHAHYVGRCIAQIPGVFGCVVLTD</sequence>
<evidence type="ECO:0000313" key="1">
    <source>
        <dbReference type="EMBL" id="KZD08151.1"/>
    </source>
</evidence>
<evidence type="ECO:0000313" key="2">
    <source>
        <dbReference type="Proteomes" id="UP000076400"/>
    </source>
</evidence>
<dbReference type="Proteomes" id="UP000076400">
    <property type="component" value="Unassembled WGS sequence"/>
</dbReference>
<dbReference type="EMBL" id="LPXN01000108">
    <property type="protein sequence ID" value="KZD08151.1"/>
    <property type="molecule type" value="Genomic_DNA"/>
</dbReference>